<dbReference type="InterPro" id="IPR002168">
    <property type="entry name" value="Lipase_GDXG_HIS_AS"/>
</dbReference>
<dbReference type="InterPro" id="IPR050300">
    <property type="entry name" value="GDXG_lipolytic_enzyme"/>
</dbReference>
<dbReference type="PANTHER" id="PTHR48081:SF8">
    <property type="entry name" value="ALPHA_BETA HYDROLASE FOLD-3 DOMAIN-CONTAINING PROTEIN-RELATED"/>
    <property type="match status" value="1"/>
</dbReference>
<dbReference type="Gene3D" id="3.40.50.1820">
    <property type="entry name" value="alpha/beta hydrolase"/>
    <property type="match status" value="1"/>
</dbReference>
<name>A0ABV6QLH1_9ACTN</name>
<comment type="caution">
    <text evidence="4">The sequence shown here is derived from an EMBL/GenBank/DDBJ whole genome shotgun (WGS) entry which is preliminary data.</text>
</comment>
<dbReference type="InterPro" id="IPR029058">
    <property type="entry name" value="AB_hydrolase_fold"/>
</dbReference>
<evidence type="ECO:0000256" key="1">
    <source>
        <dbReference type="ARBA" id="ARBA00010515"/>
    </source>
</evidence>
<evidence type="ECO:0000313" key="4">
    <source>
        <dbReference type="EMBL" id="MFC0625475.1"/>
    </source>
</evidence>
<evidence type="ECO:0000256" key="2">
    <source>
        <dbReference type="ARBA" id="ARBA00022801"/>
    </source>
</evidence>
<dbReference type="PROSITE" id="PS01173">
    <property type="entry name" value="LIPASE_GDXG_HIS"/>
    <property type="match status" value="1"/>
</dbReference>
<keyword evidence="2 4" id="KW-0378">Hydrolase</keyword>
<dbReference type="SUPFAM" id="SSF53474">
    <property type="entry name" value="alpha/beta-Hydrolases"/>
    <property type="match status" value="1"/>
</dbReference>
<dbReference type="PANTHER" id="PTHR48081">
    <property type="entry name" value="AB HYDROLASE SUPERFAMILY PROTEIN C4A8.06C"/>
    <property type="match status" value="1"/>
</dbReference>
<evidence type="ECO:0000313" key="5">
    <source>
        <dbReference type="Proteomes" id="UP001589890"/>
    </source>
</evidence>
<dbReference type="GO" id="GO:0016787">
    <property type="term" value="F:hydrolase activity"/>
    <property type="evidence" value="ECO:0007669"/>
    <property type="project" value="UniProtKB-KW"/>
</dbReference>
<dbReference type="InterPro" id="IPR013094">
    <property type="entry name" value="AB_hydrolase_3"/>
</dbReference>
<keyword evidence="5" id="KW-1185">Reference proteome</keyword>
<sequence length="247" mass="26427">MEISWGSLVVGTVPVRIYRPVDGWRGWLVWVHGGSWTRGSVAGWHEVCADLARLTGSTVISVDYRLAPRHPHPAALHDVLTVLEWATTQACDDEVAVGGDSAGGTIAACAALTWRDQGRRLAAQILAYPPMDPHCRAASYDWEVFPTRAGLMASWQAYLGAGKGLGYSTPFDAADLSGTAPALLVVGAQDPVRDDVEEYGMRLLADGNPVRLEVLPGVPHGAILAPGPMRDWVGSAFRELSSSKETS</sequence>
<dbReference type="EMBL" id="JBHLTC010000018">
    <property type="protein sequence ID" value="MFC0625475.1"/>
    <property type="molecule type" value="Genomic_DNA"/>
</dbReference>
<reference evidence="4 5" key="1">
    <citation type="submission" date="2024-09" db="EMBL/GenBank/DDBJ databases">
        <authorList>
            <person name="Sun Q."/>
            <person name="Mori K."/>
        </authorList>
    </citation>
    <scope>NUCLEOTIDE SEQUENCE [LARGE SCALE GENOMIC DNA]</scope>
    <source>
        <strain evidence="4 5">CGMCC 1.15906</strain>
    </source>
</reference>
<gene>
    <name evidence="4" type="ORF">ACFFGN_15445</name>
</gene>
<accession>A0ABV6QLH1</accession>
<dbReference type="RefSeq" id="WP_380047928.1">
    <property type="nucleotide sequence ID" value="NZ_JBHLTC010000018.1"/>
</dbReference>
<dbReference type="Proteomes" id="UP001589890">
    <property type="component" value="Unassembled WGS sequence"/>
</dbReference>
<comment type="similarity">
    <text evidence="1">Belongs to the 'GDXG' lipolytic enzyme family.</text>
</comment>
<proteinExistence type="inferred from homology"/>
<protein>
    <submittedName>
        <fullName evidence="4">Alpha/beta hydrolase</fullName>
    </submittedName>
</protein>
<feature type="domain" description="Alpha/beta hydrolase fold-3" evidence="3">
    <location>
        <begin position="28"/>
        <end position="223"/>
    </location>
</feature>
<organism evidence="4 5">
    <name type="scientific">Kribbella deserti</name>
    <dbReference type="NCBI Taxonomy" id="1926257"/>
    <lineage>
        <taxon>Bacteria</taxon>
        <taxon>Bacillati</taxon>
        <taxon>Actinomycetota</taxon>
        <taxon>Actinomycetes</taxon>
        <taxon>Propionibacteriales</taxon>
        <taxon>Kribbellaceae</taxon>
        <taxon>Kribbella</taxon>
    </lineage>
</organism>
<dbReference type="Pfam" id="PF07859">
    <property type="entry name" value="Abhydrolase_3"/>
    <property type="match status" value="1"/>
</dbReference>
<evidence type="ECO:0000259" key="3">
    <source>
        <dbReference type="Pfam" id="PF07859"/>
    </source>
</evidence>